<dbReference type="InterPro" id="IPR051132">
    <property type="entry name" value="3-5_Exonuclease_domain"/>
</dbReference>
<dbReference type="InterPro" id="IPR036397">
    <property type="entry name" value="RNaseH_sf"/>
</dbReference>
<evidence type="ECO:0008006" key="5">
    <source>
        <dbReference type="Google" id="ProtNLM"/>
    </source>
</evidence>
<dbReference type="PANTHER" id="PTHR13620">
    <property type="entry name" value="3-5 EXONUCLEASE"/>
    <property type="match status" value="1"/>
</dbReference>
<feature type="compositionally biased region" description="Basic residues" evidence="3">
    <location>
        <begin position="19"/>
        <end position="34"/>
    </location>
</feature>
<evidence type="ECO:0000256" key="1">
    <source>
        <dbReference type="ARBA" id="ARBA00022722"/>
    </source>
</evidence>
<dbReference type="GO" id="GO:0003676">
    <property type="term" value="F:nucleic acid binding"/>
    <property type="evidence" value="ECO:0007669"/>
    <property type="project" value="InterPro"/>
</dbReference>
<keyword evidence="1" id="KW-0540">Nuclease</keyword>
<evidence type="ECO:0000313" key="4">
    <source>
        <dbReference type="EMBL" id="CAD9078967.1"/>
    </source>
</evidence>
<dbReference type="EMBL" id="HBGD01002656">
    <property type="protein sequence ID" value="CAD9078967.1"/>
    <property type="molecule type" value="Transcribed_RNA"/>
</dbReference>
<keyword evidence="2" id="KW-0378">Hydrolase</keyword>
<feature type="compositionally biased region" description="Polar residues" evidence="3">
    <location>
        <begin position="1"/>
        <end position="17"/>
    </location>
</feature>
<sequence length="342" mass="38955">MNSPKSISGGNFPSGPSRSHVRRNRRHHGRRKKTLRVDDVDFPVQKATRVSSPRDIAQQEEAKDLWFEQKRALFHKSSSSTKLSTAASASIFASNQPNCGPHLEEHFTIPHKYNIVIAFKEKAVAKWIQTHITDHAAKQQLRVGMDFEWDCVSLHSSRHNAFPDLIQIATESSCLLYQVRRNRPAEAFVEFMRNHSIIKYMVDPSGDLRKLSNWFRSFNISICLPLQSKEAMEEKMDPVVALPHETFTPRPHSTPLTGDSLKDVKQLKLCFPSIVNLDTHQVGASSLCRKFLNLGLNKSPKIVLSRWSRFTLHKDQVEYAVCDAFLNVKLASLMKEQLEAAE</sequence>
<reference evidence="4" key="1">
    <citation type="submission" date="2021-01" db="EMBL/GenBank/DDBJ databases">
        <authorList>
            <person name="Corre E."/>
            <person name="Pelletier E."/>
            <person name="Niang G."/>
            <person name="Scheremetjew M."/>
            <person name="Finn R."/>
            <person name="Kale V."/>
            <person name="Holt S."/>
            <person name="Cochrane G."/>
            <person name="Meng A."/>
            <person name="Brown T."/>
            <person name="Cohen L."/>
        </authorList>
    </citation>
    <scope>NUCLEOTIDE SEQUENCE</scope>
    <source>
        <strain evidence="4">WS</strain>
    </source>
</reference>
<proteinExistence type="predicted"/>
<name>A0A7S1KMQ5_9EUKA</name>
<dbReference type="Gene3D" id="3.30.420.10">
    <property type="entry name" value="Ribonuclease H-like superfamily/Ribonuclease H"/>
    <property type="match status" value="1"/>
</dbReference>
<evidence type="ECO:0000256" key="2">
    <source>
        <dbReference type="ARBA" id="ARBA00022801"/>
    </source>
</evidence>
<gene>
    <name evidence="4" type="ORF">PCOS0759_LOCUS2199</name>
</gene>
<accession>A0A7S1KMQ5</accession>
<dbReference type="AlphaFoldDB" id="A0A7S1KMQ5"/>
<dbReference type="GO" id="GO:0008408">
    <property type="term" value="F:3'-5' exonuclease activity"/>
    <property type="evidence" value="ECO:0007669"/>
    <property type="project" value="TreeGrafter"/>
</dbReference>
<dbReference type="SUPFAM" id="SSF53098">
    <property type="entry name" value="Ribonuclease H-like"/>
    <property type="match status" value="1"/>
</dbReference>
<dbReference type="PANTHER" id="PTHR13620:SF104">
    <property type="entry name" value="EXONUCLEASE 3'-5' DOMAIN-CONTAINING PROTEIN 2"/>
    <property type="match status" value="1"/>
</dbReference>
<protein>
    <recommendedName>
        <fullName evidence="5">3'-5' exonuclease domain-containing protein</fullName>
    </recommendedName>
</protein>
<dbReference type="GO" id="GO:0005634">
    <property type="term" value="C:nucleus"/>
    <property type="evidence" value="ECO:0007669"/>
    <property type="project" value="TreeGrafter"/>
</dbReference>
<evidence type="ECO:0000256" key="3">
    <source>
        <dbReference type="SAM" id="MobiDB-lite"/>
    </source>
</evidence>
<feature type="region of interest" description="Disordered" evidence="3">
    <location>
        <begin position="1"/>
        <end position="40"/>
    </location>
</feature>
<dbReference type="GO" id="GO:0005737">
    <property type="term" value="C:cytoplasm"/>
    <property type="evidence" value="ECO:0007669"/>
    <property type="project" value="TreeGrafter"/>
</dbReference>
<organism evidence="4">
    <name type="scientific">Percolomonas cosmopolitus</name>
    <dbReference type="NCBI Taxonomy" id="63605"/>
    <lineage>
        <taxon>Eukaryota</taxon>
        <taxon>Discoba</taxon>
        <taxon>Heterolobosea</taxon>
        <taxon>Tetramitia</taxon>
        <taxon>Eutetramitia</taxon>
        <taxon>Percolomonadidae</taxon>
        <taxon>Percolomonas</taxon>
    </lineage>
</organism>
<dbReference type="InterPro" id="IPR012337">
    <property type="entry name" value="RNaseH-like_sf"/>
</dbReference>